<feature type="binding site" evidence="5 6">
    <location>
        <position position="236"/>
    </location>
    <ligand>
        <name>Zn(2+)</name>
        <dbReference type="ChEBI" id="CHEBI:29105"/>
    </ligand>
</feature>
<keyword evidence="2 6" id="KW-0808">Transferase</keyword>
<evidence type="ECO:0000256" key="5">
    <source>
        <dbReference type="PIRSR" id="PIRSR037505-2"/>
    </source>
</evidence>
<dbReference type="InterPro" id="IPR051486">
    <property type="entry name" value="Hcy_S-methyltransferase"/>
</dbReference>
<feature type="binding site" evidence="5 6">
    <location>
        <position position="303"/>
    </location>
    <ligand>
        <name>Zn(2+)</name>
        <dbReference type="ChEBI" id="CHEBI:29105"/>
    </ligand>
</feature>
<dbReference type="PANTHER" id="PTHR46015">
    <property type="entry name" value="ZGC:172121"/>
    <property type="match status" value="1"/>
</dbReference>
<dbReference type="InterPro" id="IPR003726">
    <property type="entry name" value="HCY_dom"/>
</dbReference>
<dbReference type="PIRSF" id="PIRSF037505">
    <property type="entry name" value="Betaine_HMT"/>
    <property type="match status" value="1"/>
</dbReference>
<dbReference type="GO" id="GO:0008898">
    <property type="term" value="F:S-adenosylmethionine-homocysteine S-methyltransferase activity"/>
    <property type="evidence" value="ECO:0007669"/>
    <property type="project" value="TreeGrafter"/>
</dbReference>
<feature type="domain" description="Hcy-binding" evidence="7">
    <location>
        <begin position="5"/>
        <end position="317"/>
    </location>
</feature>
<evidence type="ECO:0000256" key="2">
    <source>
        <dbReference type="ARBA" id="ARBA00022679"/>
    </source>
</evidence>
<dbReference type="RefSeq" id="XP_033603220.1">
    <property type="nucleotide sequence ID" value="XM_033740068.1"/>
</dbReference>
<evidence type="ECO:0000256" key="1">
    <source>
        <dbReference type="ARBA" id="ARBA00022603"/>
    </source>
</evidence>
<reference evidence="8" key="1">
    <citation type="journal article" date="2020" name="Stud. Mycol.">
        <title>101 Dothideomycetes genomes: a test case for predicting lifestyles and emergence of pathogens.</title>
        <authorList>
            <person name="Haridas S."/>
            <person name="Albert R."/>
            <person name="Binder M."/>
            <person name="Bloem J."/>
            <person name="Labutti K."/>
            <person name="Salamov A."/>
            <person name="Andreopoulos B."/>
            <person name="Baker S."/>
            <person name="Barry K."/>
            <person name="Bills G."/>
            <person name="Bluhm B."/>
            <person name="Cannon C."/>
            <person name="Castanera R."/>
            <person name="Culley D."/>
            <person name="Daum C."/>
            <person name="Ezra D."/>
            <person name="Gonzalez J."/>
            <person name="Henrissat B."/>
            <person name="Kuo A."/>
            <person name="Liang C."/>
            <person name="Lipzen A."/>
            <person name="Lutzoni F."/>
            <person name="Magnuson J."/>
            <person name="Mondo S."/>
            <person name="Nolan M."/>
            <person name="Ohm R."/>
            <person name="Pangilinan J."/>
            <person name="Park H.-J."/>
            <person name="Ramirez L."/>
            <person name="Alfaro M."/>
            <person name="Sun H."/>
            <person name="Tritt A."/>
            <person name="Yoshinaga Y."/>
            <person name="Zwiers L.-H."/>
            <person name="Turgeon B."/>
            <person name="Goodwin S."/>
            <person name="Spatafora J."/>
            <person name="Crous P."/>
            <person name="Grigoriev I."/>
        </authorList>
    </citation>
    <scope>NUCLEOTIDE SEQUENCE</scope>
    <source>
        <strain evidence="8">CBS 121739</strain>
    </source>
</reference>
<dbReference type="FunFam" id="3.20.20.330:FF:000002">
    <property type="entry name" value="Homocysteine S-methyltransferase"/>
    <property type="match status" value="1"/>
</dbReference>
<keyword evidence="1 6" id="KW-0489">Methyltransferase</keyword>
<comment type="cofactor">
    <cofactor evidence="5">
        <name>Zn(2+)</name>
        <dbReference type="ChEBI" id="CHEBI:29105"/>
    </cofactor>
    <text evidence="5">Binds 1 zinc ion per subunit.</text>
</comment>
<keyword evidence="9" id="KW-1185">Reference proteome</keyword>
<sequence length="342" mass="37396">MPVEDPIARILQSKAFVVLDGALATELETRGCDLNHPLWSAKILHEDPKAIFDVHLDYFKAGADVAITASYQASIPGLKDYLQHNYSAGHANDLIAQSVHLAQEARDKYFSGSSYGDCRRTLLIAGSVGPYGAYLADGSEYRGDYKLATRAMKDFHRGRIRVLVDEHVDLLACETMPSYAELSALVSLLRDEFPDTPAWVSCTLRDSTHISDGTPIADVVALLNKADNVIAIGVNCVEQQMVHDALVELHRLTTKPLVAYPNSGERYDASSKTWCDNCAGREELGEVVPKWYAGGARLIGGCCRTTPKDTLTVRLIADRLTKPPGALESVEEDADDESLDDT</sequence>
<accession>A0A6A6WF35</accession>
<dbReference type="InterPro" id="IPR017226">
    <property type="entry name" value="BHMT-like"/>
</dbReference>
<dbReference type="GeneID" id="54481122"/>
<dbReference type="NCBIfam" id="NF007020">
    <property type="entry name" value="PRK09485.1"/>
    <property type="match status" value="1"/>
</dbReference>
<organism evidence="8 9">
    <name type="scientific">Pseudovirgaria hyperparasitica</name>
    <dbReference type="NCBI Taxonomy" id="470096"/>
    <lineage>
        <taxon>Eukaryota</taxon>
        <taxon>Fungi</taxon>
        <taxon>Dikarya</taxon>
        <taxon>Ascomycota</taxon>
        <taxon>Pezizomycotina</taxon>
        <taxon>Dothideomycetes</taxon>
        <taxon>Dothideomycetes incertae sedis</taxon>
        <taxon>Acrospermales</taxon>
        <taxon>Acrospermaceae</taxon>
        <taxon>Pseudovirgaria</taxon>
    </lineage>
</organism>
<evidence type="ECO:0000259" key="7">
    <source>
        <dbReference type="PROSITE" id="PS50970"/>
    </source>
</evidence>
<keyword evidence="4 5" id="KW-0862">Zinc</keyword>
<evidence type="ECO:0000313" key="9">
    <source>
        <dbReference type="Proteomes" id="UP000799437"/>
    </source>
</evidence>
<proteinExistence type="predicted"/>
<dbReference type="Proteomes" id="UP000799437">
    <property type="component" value="Unassembled WGS sequence"/>
</dbReference>
<dbReference type="OrthoDB" id="261426at2759"/>
<name>A0A6A6WF35_9PEZI</name>
<evidence type="ECO:0000256" key="6">
    <source>
        <dbReference type="PROSITE-ProRule" id="PRU00333"/>
    </source>
</evidence>
<dbReference type="Pfam" id="PF02574">
    <property type="entry name" value="S-methyl_trans"/>
    <property type="match status" value="1"/>
</dbReference>
<dbReference type="GO" id="GO:0009086">
    <property type="term" value="P:methionine biosynthetic process"/>
    <property type="evidence" value="ECO:0007669"/>
    <property type="project" value="InterPro"/>
</dbReference>
<gene>
    <name evidence="8" type="ORF">EJ05DRAFT_241758</name>
</gene>
<dbReference type="GO" id="GO:0032259">
    <property type="term" value="P:methylation"/>
    <property type="evidence" value="ECO:0007669"/>
    <property type="project" value="UniProtKB-KW"/>
</dbReference>
<dbReference type="GO" id="GO:0008270">
    <property type="term" value="F:zinc ion binding"/>
    <property type="evidence" value="ECO:0007669"/>
    <property type="project" value="InterPro"/>
</dbReference>
<keyword evidence="3 5" id="KW-0479">Metal-binding</keyword>
<dbReference type="AlphaFoldDB" id="A0A6A6WF35"/>
<protein>
    <submittedName>
        <fullName evidence="8">Homocysteine methyltransferase</fullName>
    </submittedName>
</protein>
<evidence type="ECO:0000313" key="8">
    <source>
        <dbReference type="EMBL" id="KAF2760769.1"/>
    </source>
</evidence>
<dbReference type="Gene3D" id="3.20.20.330">
    <property type="entry name" value="Homocysteine-binding-like domain"/>
    <property type="match status" value="1"/>
</dbReference>
<dbReference type="SUPFAM" id="SSF82282">
    <property type="entry name" value="Homocysteine S-methyltransferase"/>
    <property type="match status" value="1"/>
</dbReference>
<dbReference type="GO" id="GO:0033528">
    <property type="term" value="P:S-methylmethionine cycle"/>
    <property type="evidence" value="ECO:0007669"/>
    <property type="project" value="TreeGrafter"/>
</dbReference>
<evidence type="ECO:0000256" key="3">
    <source>
        <dbReference type="ARBA" id="ARBA00022723"/>
    </source>
</evidence>
<feature type="binding site" evidence="5 6">
    <location>
        <position position="302"/>
    </location>
    <ligand>
        <name>Zn(2+)</name>
        <dbReference type="ChEBI" id="CHEBI:29105"/>
    </ligand>
</feature>
<dbReference type="EMBL" id="ML996567">
    <property type="protein sequence ID" value="KAF2760769.1"/>
    <property type="molecule type" value="Genomic_DNA"/>
</dbReference>
<evidence type="ECO:0000256" key="4">
    <source>
        <dbReference type="ARBA" id="ARBA00022833"/>
    </source>
</evidence>
<dbReference type="PROSITE" id="PS50970">
    <property type="entry name" value="HCY"/>
    <property type="match status" value="1"/>
</dbReference>
<dbReference type="InterPro" id="IPR036589">
    <property type="entry name" value="HCY_dom_sf"/>
</dbReference>
<dbReference type="PANTHER" id="PTHR46015:SF1">
    <property type="entry name" value="HOMOCYSTEINE S-METHYLTRANSFERASE-LIKE ISOFORM 1"/>
    <property type="match status" value="1"/>
</dbReference>